<comment type="caution">
    <text evidence="1">The sequence shown here is derived from an EMBL/GenBank/DDBJ whole genome shotgun (WGS) entry which is preliminary data.</text>
</comment>
<organism evidence="1 2">
    <name type="scientific">Escherichia coli</name>
    <dbReference type="NCBI Taxonomy" id="562"/>
    <lineage>
        <taxon>Bacteria</taxon>
        <taxon>Pseudomonadati</taxon>
        <taxon>Pseudomonadota</taxon>
        <taxon>Gammaproteobacteria</taxon>
        <taxon>Enterobacterales</taxon>
        <taxon>Enterobacteriaceae</taxon>
        <taxon>Escherichia</taxon>
    </lineage>
</organism>
<evidence type="ECO:0000313" key="2">
    <source>
        <dbReference type="Proteomes" id="UP001208624"/>
    </source>
</evidence>
<gene>
    <name evidence="1" type="primary">pgaA</name>
    <name evidence="1" type="synonym">hmsH</name>
    <name evidence="1" type="synonym">ycdS</name>
    <name evidence="1" type="ORF">OFN31_27900</name>
</gene>
<name>A0AAP3A6T6_ECOLX</name>
<dbReference type="AlphaFoldDB" id="A0AAP3A6T6"/>
<protein>
    <submittedName>
        <fullName evidence="1">Poly-beta-1,6 N-acetyl-D-glucosamine export porin PgaA</fullName>
    </submittedName>
</protein>
<dbReference type="SUPFAM" id="SSF48452">
    <property type="entry name" value="TPR-like"/>
    <property type="match status" value="1"/>
</dbReference>
<sequence>TSIPNDTWLQGHSFLSTVAKYSNDLPQAEMTARELAYNAPGNQGLRIDYASVLQARGWPRAAENELKKAEVIEPRNINLEVEQAWTALTLQEWQQAAVLTHDVVEREPQDPGVVRLKRAVDVHNLAE</sequence>
<reference evidence="1" key="1">
    <citation type="submission" date="2023-06" db="EMBL/GenBank/DDBJ databases">
        <title>Deciphering the underlying mechanisms mediating the transmission of blaNDM gene from human to animals in China.</title>
        <authorList>
            <person name="Chen K."/>
            <person name="Chen S."/>
        </authorList>
    </citation>
    <scope>NUCLEOTIDE SEQUENCE</scope>
    <source>
        <strain evidence="1">1199</strain>
    </source>
</reference>
<dbReference type="InterPro" id="IPR011990">
    <property type="entry name" value="TPR-like_helical_dom_sf"/>
</dbReference>
<evidence type="ECO:0000313" key="1">
    <source>
        <dbReference type="EMBL" id="MCV5625474.1"/>
    </source>
</evidence>
<feature type="non-terminal residue" evidence="1">
    <location>
        <position position="127"/>
    </location>
</feature>
<feature type="non-terminal residue" evidence="1">
    <location>
        <position position="1"/>
    </location>
</feature>
<dbReference type="Proteomes" id="UP001208624">
    <property type="component" value="Unassembled WGS sequence"/>
</dbReference>
<dbReference type="EMBL" id="JAOVKC010000488">
    <property type="protein sequence ID" value="MCV5625474.1"/>
    <property type="molecule type" value="Genomic_DNA"/>
</dbReference>
<dbReference type="Gene3D" id="1.25.40.10">
    <property type="entry name" value="Tetratricopeptide repeat domain"/>
    <property type="match status" value="1"/>
</dbReference>
<accession>A0AAP3A6T6</accession>
<proteinExistence type="predicted"/>